<evidence type="ECO:0000313" key="2">
    <source>
        <dbReference type="Proteomes" id="UP001396898"/>
    </source>
</evidence>
<dbReference type="InterPro" id="IPR053204">
    <property type="entry name" value="Oxopyrrolidines_Biosynth-assoc"/>
</dbReference>
<reference evidence="1 2" key="1">
    <citation type="submission" date="2023-01" db="EMBL/GenBank/DDBJ databases">
        <title>Analysis of 21 Apiospora genomes using comparative genomics revels a genus with tremendous synthesis potential of carbohydrate active enzymes and secondary metabolites.</title>
        <authorList>
            <person name="Sorensen T."/>
        </authorList>
    </citation>
    <scope>NUCLEOTIDE SEQUENCE [LARGE SCALE GENOMIC DNA]</scope>
    <source>
        <strain evidence="1 2">CBS 20057</strain>
    </source>
</reference>
<evidence type="ECO:0000313" key="1">
    <source>
        <dbReference type="EMBL" id="KAK8033528.1"/>
    </source>
</evidence>
<dbReference type="PANTHER" id="PTHR38797">
    <property type="entry name" value="NUCLEAR PORE COMPLEX PROTEIN NUP85-RELATED"/>
    <property type="match status" value="1"/>
</dbReference>
<keyword evidence="2" id="KW-1185">Reference proteome</keyword>
<dbReference type="InterPro" id="IPR022085">
    <property type="entry name" value="OpdG"/>
</dbReference>
<accession>A0ABR1SJ38</accession>
<dbReference type="PANTHER" id="PTHR38797:SF4">
    <property type="entry name" value="NUCLEAR PORE COMPLEX PROTEIN NUP85"/>
    <property type="match status" value="1"/>
</dbReference>
<comment type="caution">
    <text evidence="1">The sequence shown here is derived from an EMBL/GenBank/DDBJ whole genome shotgun (WGS) entry which is preliminary data.</text>
</comment>
<dbReference type="Proteomes" id="UP001396898">
    <property type="component" value="Unassembled WGS sequence"/>
</dbReference>
<dbReference type="Pfam" id="PF12311">
    <property type="entry name" value="DUF3632"/>
    <property type="match status" value="1"/>
</dbReference>
<gene>
    <name evidence="1" type="ORF">PG991_002926</name>
</gene>
<sequence>MPSPSALEQWATEQYASTAAHFNDPDCMFDWQIELHTKESKQTILIVQRLLQDEIDASAAASEIAQICEPRLAPNQGVQYPQGPCLVLCRAIEHFADDTASRTKLASLLIALSKIDVRDAGGNPVKTDEGRETFWSELPGWILGWRDNMTGVADRGSYEDHSDYINAWERRFHNGNLFQAHWLAQIGQTGPHRFYNYATVIAREHLREALETNMEDTPLGLRRTELYVAGILPWISEAGAALLRLCREGYARDGAKKVFCPPWLDDGVVDYAFVGDDGFHMERWNFWKASFRRVAGLEGISPEVARGAAAAAEEMDRLEQ</sequence>
<proteinExistence type="predicted"/>
<name>A0ABR1SJ38_9PEZI</name>
<dbReference type="EMBL" id="JAQQWI010000006">
    <property type="protein sequence ID" value="KAK8033528.1"/>
    <property type="molecule type" value="Genomic_DNA"/>
</dbReference>
<protein>
    <submittedName>
        <fullName evidence="1">Uncharacterized protein</fullName>
    </submittedName>
</protein>
<organism evidence="1 2">
    <name type="scientific">Apiospora marii</name>
    <dbReference type="NCBI Taxonomy" id="335849"/>
    <lineage>
        <taxon>Eukaryota</taxon>
        <taxon>Fungi</taxon>
        <taxon>Dikarya</taxon>
        <taxon>Ascomycota</taxon>
        <taxon>Pezizomycotina</taxon>
        <taxon>Sordariomycetes</taxon>
        <taxon>Xylariomycetidae</taxon>
        <taxon>Amphisphaeriales</taxon>
        <taxon>Apiosporaceae</taxon>
        <taxon>Apiospora</taxon>
    </lineage>
</organism>